<evidence type="ECO:0000256" key="7">
    <source>
        <dbReference type="ARBA" id="ARBA00023136"/>
    </source>
</evidence>
<evidence type="ECO:0000256" key="2">
    <source>
        <dbReference type="ARBA" id="ARBA00007935"/>
    </source>
</evidence>
<dbReference type="SUPFAM" id="SSF81345">
    <property type="entry name" value="ABC transporter involved in vitamin B12 uptake, BtuC"/>
    <property type="match status" value="1"/>
</dbReference>
<evidence type="ECO:0000313" key="9">
    <source>
        <dbReference type="EMBL" id="BBP88312.1"/>
    </source>
</evidence>
<dbReference type="GO" id="GO:0022857">
    <property type="term" value="F:transmembrane transporter activity"/>
    <property type="evidence" value="ECO:0007669"/>
    <property type="project" value="InterPro"/>
</dbReference>
<dbReference type="InterPro" id="IPR000522">
    <property type="entry name" value="ABC_transptr_permease_BtuC"/>
</dbReference>
<keyword evidence="6 8" id="KW-1133">Transmembrane helix</keyword>
<evidence type="ECO:0000256" key="1">
    <source>
        <dbReference type="ARBA" id="ARBA00004651"/>
    </source>
</evidence>
<evidence type="ECO:0000256" key="6">
    <source>
        <dbReference type="ARBA" id="ARBA00022989"/>
    </source>
</evidence>
<keyword evidence="3" id="KW-0813">Transport</keyword>
<gene>
    <name evidence="9" type="ORF">BsIDN1_19300</name>
</gene>
<name>A0A5S9M6Q8_BACIA</name>
<dbReference type="GO" id="GO:0005886">
    <property type="term" value="C:plasma membrane"/>
    <property type="evidence" value="ECO:0007669"/>
    <property type="project" value="UniProtKB-SubCell"/>
</dbReference>
<evidence type="ECO:0000256" key="3">
    <source>
        <dbReference type="ARBA" id="ARBA00022448"/>
    </source>
</evidence>
<dbReference type="Proteomes" id="UP000464658">
    <property type="component" value="Chromosome"/>
</dbReference>
<comment type="subcellular location">
    <subcellularLocation>
        <location evidence="1">Cell membrane</location>
        <topology evidence="1">Multi-pass membrane protein</topology>
    </subcellularLocation>
</comment>
<evidence type="ECO:0000256" key="8">
    <source>
        <dbReference type="SAM" id="Phobius"/>
    </source>
</evidence>
<evidence type="ECO:0000256" key="4">
    <source>
        <dbReference type="ARBA" id="ARBA00022475"/>
    </source>
</evidence>
<sequence>MLIVIAVLVSIATALVGPITFLGLLAVNVARELFSDIPAYILAIRLFFISVIALVGGEFLVEKVFTFFKRRLVC</sequence>
<evidence type="ECO:0000256" key="5">
    <source>
        <dbReference type="ARBA" id="ARBA00022692"/>
    </source>
</evidence>
<keyword evidence="5 8" id="KW-0812">Transmembrane</keyword>
<comment type="similarity">
    <text evidence="2">Belongs to the binding-protein-dependent transport system permease family. FecCD subfamily.</text>
</comment>
<dbReference type="Pfam" id="PF01032">
    <property type="entry name" value="FecCD"/>
    <property type="match status" value="1"/>
</dbReference>
<feature type="transmembrane region" description="Helical" evidence="8">
    <location>
        <begin position="38"/>
        <end position="61"/>
    </location>
</feature>
<proteinExistence type="inferred from homology"/>
<keyword evidence="7 8" id="KW-0472">Membrane</keyword>
<dbReference type="Gene3D" id="1.10.3470.10">
    <property type="entry name" value="ABC transporter involved in vitamin B12 uptake, BtuC"/>
    <property type="match status" value="1"/>
</dbReference>
<dbReference type="InterPro" id="IPR037294">
    <property type="entry name" value="ABC_BtuC-like"/>
</dbReference>
<accession>A0A5S9M6Q8</accession>
<reference evidence="9 10" key="1">
    <citation type="submission" date="2019-12" db="EMBL/GenBank/DDBJ databases">
        <title>Full genome sequence of a Bacillus safensis strain isolated from commercially available natto in Indonesia.</title>
        <authorList>
            <person name="Yoshida M."/>
            <person name="Uomi M."/>
            <person name="Waturangi D."/>
            <person name="Ekaputri J.J."/>
            <person name="Setiamarga D.H.E."/>
        </authorList>
    </citation>
    <scope>NUCLEOTIDE SEQUENCE [LARGE SCALE GENOMIC DNA]</scope>
    <source>
        <strain evidence="9 10">IDN1</strain>
    </source>
</reference>
<dbReference type="AlphaFoldDB" id="A0A5S9M6Q8"/>
<evidence type="ECO:0000313" key="10">
    <source>
        <dbReference type="Proteomes" id="UP000464658"/>
    </source>
</evidence>
<keyword evidence="4" id="KW-1003">Cell membrane</keyword>
<organism evidence="9 10">
    <name type="scientific">Bacillus safensis</name>
    <dbReference type="NCBI Taxonomy" id="561879"/>
    <lineage>
        <taxon>Bacteria</taxon>
        <taxon>Bacillati</taxon>
        <taxon>Bacillota</taxon>
        <taxon>Bacilli</taxon>
        <taxon>Bacillales</taxon>
        <taxon>Bacillaceae</taxon>
        <taxon>Bacillus</taxon>
    </lineage>
</organism>
<protein>
    <submittedName>
        <fullName evidence="9">Uncharacterized protein</fullName>
    </submittedName>
</protein>
<dbReference type="EMBL" id="AP021906">
    <property type="protein sequence ID" value="BBP88312.1"/>
    <property type="molecule type" value="Genomic_DNA"/>
</dbReference>